<sequence length="422" mass="47479">MREMKDSGIEWIGKIPADWTLQRGKTIFAQRLTKGNQSEILLAATQKYGMLPQSEVEGVVQVKEDADLQQFRTVHKKDFVISLRSFQGGFEYSQYEGVCSPAYQVFYNTNPICHNYYRLLFKSDGFIQKMNSMTVGIREGKNIQYSDFANSLIPVPPINQQQRIADYLDRKCSQIDTIIARQQEVIEKLKAYKLSVITEAVTKGLNPNVPMKDSGVEWIGEIPEHWQVPKIKYLATIASGGTPDRSHPEYWNGSINWAKTGELQNNELYETEEKITELALENSSAKVFSVDTILVAMYGQGKTRGMTALLKVPSATNQACAGITVYSKDITVSYLWLFLMGAYDAIREKANGSGQPNLSGALIADFNVTLPPIEEQMNICKTVAMRLPHIDSIIKQKETIVDKLTAYKKSLIYEVVTGKKEV</sequence>
<accession>A0A6I2U536</accession>
<protein>
    <recommendedName>
        <fullName evidence="5">Type I restriction modification DNA specificity domain-containing protein</fullName>
    </recommendedName>
</protein>
<comment type="subunit">
    <text evidence="4">The methyltransferase is composed of M and S polypeptides.</text>
</comment>
<dbReference type="InterPro" id="IPR051212">
    <property type="entry name" value="Type-I_RE_S_subunit"/>
</dbReference>
<dbReference type="EMBL" id="VUNJ01000004">
    <property type="protein sequence ID" value="MST91238.1"/>
    <property type="molecule type" value="Genomic_DNA"/>
</dbReference>
<reference evidence="6 7" key="1">
    <citation type="submission" date="2019-08" db="EMBL/GenBank/DDBJ databases">
        <title>In-depth cultivation of the pig gut microbiome towards novel bacterial diversity and tailored functional studies.</title>
        <authorList>
            <person name="Wylensek D."/>
            <person name="Hitch T.C.A."/>
            <person name="Clavel T."/>
        </authorList>
    </citation>
    <scope>NUCLEOTIDE SEQUENCE [LARGE SCALE GENOMIC DNA]</scope>
    <source>
        <strain evidence="6 7">WCA3-601-WT-6J</strain>
    </source>
</reference>
<keyword evidence="2" id="KW-0680">Restriction system</keyword>
<gene>
    <name evidence="6" type="ORF">FYJ76_04700</name>
</gene>
<dbReference type="GO" id="GO:0009307">
    <property type="term" value="P:DNA restriction-modification system"/>
    <property type="evidence" value="ECO:0007669"/>
    <property type="project" value="UniProtKB-KW"/>
</dbReference>
<comment type="caution">
    <text evidence="6">The sequence shown here is derived from an EMBL/GenBank/DDBJ whole genome shotgun (WGS) entry which is preliminary data.</text>
</comment>
<dbReference type="GO" id="GO:0003677">
    <property type="term" value="F:DNA binding"/>
    <property type="evidence" value="ECO:0007669"/>
    <property type="project" value="UniProtKB-KW"/>
</dbReference>
<evidence type="ECO:0000256" key="3">
    <source>
        <dbReference type="ARBA" id="ARBA00023125"/>
    </source>
</evidence>
<dbReference type="InterPro" id="IPR000055">
    <property type="entry name" value="Restrct_endonuc_typeI_TRD"/>
</dbReference>
<evidence type="ECO:0000313" key="6">
    <source>
        <dbReference type="EMBL" id="MST91238.1"/>
    </source>
</evidence>
<proteinExistence type="inferred from homology"/>
<dbReference type="PANTHER" id="PTHR43140">
    <property type="entry name" value="TYPE-1 RESTRICTION ENZYME ECOKI SPECIFICITY PROTEIN"/>
    <property type="match status" value="1"/>
</dbReference>
<dbReference type="RefSeq" id="WP_154521884.1">
    <property type="nucleotide sequence ID" value="NZ_VUNJ01000004.1"/>
</dbReference>
<dbReference type="CDD" id="cd17287">
    <property type="entry name" value="RMtype1_S_EcoN10ORF171P_TRD2-CR2_like"/>
    <property type="match status" value="1"/>
</dbReference>
<dbReference type="SUPFAM" id="SSF116734">
    <property type="entry name" value="DNA methylase specificity domain"/>
    <property type="match status" value="2"/>
</dbReference>
<name>A0A6I2U536_9FIRM</name>
<evidence type="ECO:0000313" key="7">
    <source>
        <dbReference type="Proteomes" id="UP000431913"/>
    </source>
</evidence>
<dbReference type="Gene3D" id="3.90.220.20">
    <property type="entry name" value="DNA methylase specificity domains"/>
    <property type="match status" value="2"/>
</dbReference>
<evidence type="ECO:0000256" key="4">
    <source>
        <dbReference type="ARBA" id="ARBA00038652"/>
    </source>
</evidence>
<evidence type="ECO:0000256" key="1">
    <source>
        <dbReference type="ARBA" id="ARBA00010923"/>
    </source>
</evidence>
<evidence type="ECO:0000256" key="2">
    <source>
        <dbReference type="ARBA" id="ARBA00022747"/>
    </source>
</evidence>
<keyword evidence="3" id="KW-0238">DNA-binding</keyword>
<feature type="domain" description="Type I restriction modification DNA specificity" evidence="5">
    <location>
        <begin position="22"/>
        <end position="187"/>
    </location>
</feature>
<dbReference type="Gene3D" id="1.10.287.1120">
    <property type="entry name" value="Bipartite methylase S protein"/>
    <property type="match status" value="1"/>
</dbReference>
<feature type="domain" description="Type I restriction modification DNA specificity" evidence="5">
    <location>
        <begin position="223"/>
        <end position="382"/>
    </location>
</feature>
<dbReference type="Proteomes" id="UP000431913">
    <property type="component" value="Unassembled WGS sequence"/>
</dbReference>
<dbReference type="InterPro" id="IPR044946">
    <property type="entry name" value="Restrct_endonuc_typeI_TRD_sf"/>
</dbReference>
<dbReference type="AlphaFoldDB" id="A0A6I2U536"/>
<evidence type="ECO:0000259" key="5">
    <source>
        <dbReference type="Pfam" id="PF01420"/>
    </source>
</evidence>
<comment type="similarity">
    <text evidence="1">Belongs to the type-I restriction system S methylase family.</text>
</comment>
<organism evidence="6 7">
    <name type="scientific">Ruthenibacterium lactatiformans</name>
    <dbReference type="NCBI Taxonomy" id="1550024"/>
    <lineage>
        <taxon>Bacteria</taxon>
        <taxon>Bacillati</taxon>
        <taxon>Bacillota</taxon>
        <taxon>Clostridia</taxon>
        <taxon>Eubacteriales</taxon>
        <taxon>Oscillospiraceae</taxon>
        <taxon>Ruthenibacterium</taxon>
    </lineage>
</organism>
<dbReference type="Pfam" id="PF01420">
    <property type="entry name" value="Methylase_S"/>
    <property type="match status" value="2"/>
</dbReference>
<dbReference type="PANTHER" id="PTHR43140:SF1">
    <property type="entry name" value="TYPE I RESTRICTION ENZYME ECOKI SPECIFICITY SUBUNIT"/>
    <property type="match status" value="1"/>
</dbReference>